<dbReference type="InterPro" id="IPR001214">
    <property type="entry name" value="SET_dom"/>
</dbReference>
<dbReference type="AlphaFoldDB" id="A0A8T2R8J4"/>
<dbReference type="EMBL" id="CM035434">
    <property type="protein sequence ID" value="KAH7292732.1"/>
    <property type="molecule type" value="Genomic_DNA"/>
</dbReference>
<dbReference type="InterPro" id="IPR046341">
    <property type="entry name" value="SET_dom_sf"/>
</dbReference>
<comment type="caution">
    <text evidence="2">The sequence shown here is derived from an EMBL/GenBank/DDBJ whole genome shotgun (WGS) entry which is preliminary data.</text>
</comment>
<dbReference type="Pfam" id="PF00856">
    <property type="entry name" value="SET"/>
    <property type="match status" value="1"/>
</dbReference>
<gene>
    <name evidence="2" type="ORF">KP509_29G083200</name>
</gene>
<dbReference type="PROSITE" id="PS50280">
    <property type="entry name" value="SET"/>
    <property type="match status" value="1"/>
</dbReference>
<evidence type="ECO:0000313" key="3">
    <source>
        <dbReference type="Proteomes" id="UP000825935"/>
    </source>
</evidence>
<feature type="domain" description="SET" evidence="1">
    <location>
        <begin position="129"/>
        <end position="304"/>
    </location>
</feature>
<proteinExistence type="predicted"/>
<dbReference type="PANTHER" id="PTHR47643:SF2">
    <property type="entry name" value="TPR DOMAIN PROTEIN (AFU_ORTHOLOGUE AFUA_5G12710)"/>
    <property type="match status" value="1"/>
</dbReference>
<dbReference type="OrthoDB" id="1028014at2759"/>
<dbReference type="InterPro" id="IPR053209">
    <property type="entry name" value="Gramillin-biosynth_MTr"/>
</dbReference>
<accession>A0A8T2R8J4</accession>
<sequence length="513" mass="57190">MKVVQLAGSSLIQFAMRFLFTCSSKHVRPLNKADGLHPSVMVVGARCFNRFRVPEILQLLHPGLRKACSSFSLRCYSSPPLASPSLSFSYPALDPACFTSSVASLVDISEFLINGCKWNEAPSCPDYVGPVSIARTPDGRGRGIFANRDVAAGDVIIISNAFAATYNDTDRLEMFFKISSILKESPRILRQYYCLAGDEDQNNDAVPDIRMFDPSAPNDEIDMHGDIVFDEKRIIHIMNVNSFSGGVKVSRKDPEMRLTGLWLLPSFLNHSCIPNASRLIVGETMFIIASRSIKPQEEITISYTDAMSPLKKREKNLSETGYGFLCRCKRCMLERSVHHEIEKFSDRYDMLYDKAAAEVYAAVTNTITPTLGSFPSCSELSALYHTLNQKVRFLKGLSRLEQQWIMGGYSCAFLGNWLLIGYATQFTPASNFVNSTALELIKAMKATESGLQRTLSFATLLTMVAEKERGKFSSLTEGLLNFALDECIRIYGKQRLDVSVSLIEQSAEIVPFF</sequence>
<dbReference type="Proteomes" id="UP000825935">
    <property type="component" value="Chromosome 29"/>
</dbReference>
<dbReference type="EMBL" id="CM035434">
    <property type="protein sequence ID" value="KAH7292733.1"/>
    <property type="molecule type" value="Genomic_DNA"/>
</dbReference>
<protein>
    <recommendedName>
        <fullName evidence="1">SET domain-containing protein</fullName>
    </recommendedName>
</protein>
<dbReference type="CDD" id="cd20071">
    <property type="entry name" value="SET_SMYD"/>
    <property type="match status" value="1"/>
</dbReference>
<dbReference type="SMART" id="SM00317">
    <property type="entry name" value="SET"/>
    <property type="match status" value="1"/>
</dbReference>
<dbReference type="Gene3D" id="2.170.270.10">
    <property type="entry name" value="SET domain"/>
    <property type="match status" value="1"/>
</dbReference>
<dbReference type="SUPFAM" id="SSF82199">
    <property type="entry name" value="SET domain"/>
    <property type="match status" value="1"/>
</dbReference>
<organism evidence="2 3">
    <name type="scientific">Ceratopteris richardii</name>
    <name type="common">Triangle waterfern</name>
    <dbReference type="NCBI Taxonomy" id="49495"/>
    <lineage>
        <taxon>Eukaryota</taxon>
        <taxon>Viridiplantae</taxon>
        <taxon>Streptophyta</taxon>
        <taxon>Embryophyta</taxon>
        <taxon>Tracheophyta</taxon>
        <taxon>Polypodiopsida</taxon>
        <taxon>Polypodiidae</taxon>
        <taxon>Polypodiales</taxon>
        <taxon>Pteridineae</taxon>
        <taxon>Pteridaceae</taxon>
        <taxon>Parkerioideae</taxon>
        <taxon>Ceratopteris</taxon>
    </lineage>
</organism>
<evidence type="ECO:0000259" key="1">
    <source>
        <dbReference type="PROSITE" id="PS50280"/>
    </source>
</evidence>
<dbReference type="PANTHER" id="PTHR47643">
    <property type="entry name" value="TPR DOMAIN PROTEIN (AFU_ORTHOLOGUE AFUA_5G12710)"/>
    <property type="match status" value="1"/>
</dbReference>
<keyword evidence="3" id="KW-1185">Reference proteome</keyword>
<reference evidence="2" key="1">
    <citation type="submission" date="2021-08" db="EMBL/GenBank/DDBJ databases">
        <title>WGS assembly of Ceratopteris richardii.</title>
        <authorList>
            <person name="Marchant D.B."/>
            <person name="Chen G."/>
            <person name="Jenkins J."/>
            <person name="Shu S."/>
            <person name="Leebens-Mack J."/>
            <person name="Grimwood J."/>
            <person name="Schmutz J."/>
            <person name="Soltis P."/>
            <person name="Soltis D."/>
            <person name="Chen Z.-H."/>
        </authorList>
    </citation>
    <scope>NUCLEOTIDE SEQUENCE</scope>
    <source>
        <strain evidence="2">Whitten #5841</strain>
        <tissue evidence="2">Leaf</tissue>
    </source>
</reference>
<name>A0A8T2R8J4_CERRI</name>
<evidence type="ECO:0000313" key="2">
    <source>
        <dbReference type="EMBL" id="KAH7292732.1"/>
    </source>
</evidence>